<keyword evidence="6" id="KW-0175">Coiled coil</keyword>
<accession>A0A830HES4</accession>
<dbReference type="Pfam" id="PF00675">
    <property type="entry name" value="Peptidase_M16"/>
    <property type="match status" value="1"/>
</dbReference>
<feature type="region of interest" description="Disordered" evidence="7">
    <location>
        <begin position="1"/>
        <end position="109"/>
    </location>
</feature>
<evidence type="ECO:0000259" key="9">
    <source>
        <dbReference type="Pfam" id="PF05193"/>
    </source>
</evidence>
<dbReference type="InterPro" id="IPR011765">
    <property type="entry name" value="Pept_M16_N"/>
</dbReference>
<dbReference type="Pfam" id="PF05193">
    <property type="entry name" value="Peptidase_M16_C"/>
    <property type="match status" value="2"/>
</dbReference>
<evidence type="ECO:0000256" key="3">
    <source>
        <dbReference type="ARBA" id="ARBA00022801"/>
    </source>
</evidence>
<dbReference type="PANTHER" id="PTHR43690">
    <property type="entry name" value="NARDILYSIN"/>
    <property type="match status" value="1"/>
</dbReference>
<dbReference type="InterPro" id="IPR050626">
    <property type="entry name" value="Peptidase_M16"/>
</dbReference>
<feature type="compositionally biased region" description="Polar residues" evidence="7">
    <location>
        <begin position="1"/>
        <end position="15"/>
    </location>
</feature>
<feature type="domain" description="Peptidase M16 C-terminal" evidence="9">
    <location>
        <begin position="1009"/>
        <end position="1102"/>
    </location>
</feature>
<evidence type="ECO:0000256" key="6">
    <source>
        <dbReference type="SAM" id="Coils"/>
    </source>
</evidence>
<dbReference type="Proteomes" id="UP000660262">
    <property type="component" value="Unassembled WGS sequence"/>
</dbReference>
<evidence type="ECO:0000313" key="10">
    <source>
        <dbReference type="EMBL" id="GHP05258.1"/>
    </source>
</evidence>
<evidence type="ECO:0008006" key="12">
    <source>
        <dbReference type="Google" id="ProtNLM"/>
    </source>
</evidence>
<comment type="caution">
    <text evidence="10">The sequence shown here is derived from an EMBL/GenBank/DDBJ whole genome shotgun (WGS) entry which is preliminary data.</text>
</comment>
<gene>
    <name evidence="10" type="ORF">PPROV_000401000</name>
</gene>
<feature type="compositionally biased region" description="Low complexity" evidence="7">
    <location>
        <begin position="32"/>
        <end position="43"/>
    </location>
</feature>
<evidence type="ECO:0000256" key="2">
    <source>
        <dbReference type="ARBA" id="ARBA00022670"/>
    </source>
</evidence>
<keyword evidence="11" id="KW-1185">Reference proteome</keyword>
<dbReference type="GO" id="GO:0008237">
    <property type="term" value="F:metallopeptidase activity"/>
    <property type="evidence" value="ECO:0007669"/>
    <property type="project" value="UniProtKB-KW"/>
</dbReference>
<feature type="compositionally biased region" description="Low complexity" evidence="7">
    <location>
        <begin position="60"/>
        <end position="95"/>
    </location>
</feature>
<evidence type="ECO:0000256" key="4">
    <source>
        <dbReference type="ARBA" id="ARBA00022833"/>
    </source>
</evidence>
<dbReference type="InterPro" id="IPR011249">
    <property type="entry name" value="Metalloenz_LuxS/M16"/>
</dbReference>
<organism evidence="10 11">
    <name type="scientific">Pycnococcus provasolii</name>
    <dbReference type="NCBI Taxonomy" id="41880"/>
    <lineage>
        <taxon>Eukaryota</taxon>
        <taxon>Viridiplantae</taxon>
        <taxon>Chlorophyta</taxon>
        <taxon>Pseudoscourfieldiophyceae</taxon>
        <taxon>Pseudoscourfieldiales</taxon>
        <taxon>Pycnococcaceae</taxon>
        <taxon>Pycnococcus</taxon>
    </lineage>
</organism>
<dbReference type="EMBL" id="BNJQ01000009">
    <property type="protein sequence ID" value="GHP05258.1"/>
    <property type="molecule type" value="Genomic_DNA"/>
</dbReference>
<dbReference type="Gene3D" id="3.30.830.10">
    <property type="entry name" value="Metalloenzyme, LuxS/M16 peptidase-like"/>
    <property type="match status" value="4"/>
</dbReference>
<dbReference type="InterPro" id="IPR007863">
    <property type="entry name" value="Peptidase_M16_C"/>
</dbReference>
<dbReference type="SUPFAM" id="SSF63411">
    <property type="entry name" value="LuxS/MPP-like metallohydrolase"/>
    <property type="match status" value="3"/>
</dbReference>
<feature type="domain" description="Peptidase M16 N-terminal" evidence="8">
    <location>
        <begin position="134"/>
        <end position="254"/>
    </location>
</feature>
<feature type="coiled-coil region" evidence="6">
    <location>
        <begin position="1176"/>
        <end position="1203"/>
    </location>
</feature>
<dbReference type="AlphaFoldDB" id="A0A830HES4"/>
<evidence type="ECO:0000256" key="1">
    <source>
        <dbReference type="ARBA" id="ARBA00007261"/>
    </source>
</evidence>
<evidence type="ECO:0000313" key="11">
    <source>
        <dbReference type="Proteomes" id="UP000660262"/>
    </source>
</evidence>
<evidence type="ECO:0000256" key="7">
    <source>
        <dbReference type="SAM" id="MobiDB-lite"/>
    </source>
</evidence>
<dbReference type="GO" id="GO:0006508">
    <property type="term" value="P:proteolysis"/>
    <property type="evidence" value="ECO:0007669"/>
    <property type="project" value="UniProtKB-KW"/>
</dbReference>
<keyword evidence="5" id="KW-0482">Metalloprotease</keyword>
<protein>
    <recommendedName>
        <fullName evidence="12">Peptidase M16 N-terminal domain-containing protein</fullName>
    </recommendedName>
</protein>
<keyword evidence="2" id="KW-0645">Protease</keyword>
<keyword evidence="4" id="KW-0862">Zinc</keyword>
<feature type="domain" description="Peptidase M16 C-terminal" evidence="9">
    <location>
        <begin position="287"/>
        <end position="490"/>
    </location>
</feature>
<proteinExistence type="inferred from homology"/>
<name>A0A830HES4_9CHLO</name>
<dbReference type="GO" id="GO:0046872">
    <property type="term" value="F:metal ion binding"/>
    <property type="evidence" value="ECO:0007669"/>
    <property type="project" value="InterPro"/>
</dbReference>
<dbReference type="OrthoDB" id="952271at2759"/>
<reference evidence="10" key="1">
    <citation type="submission" date="2020-10" db="EMBL/GenBank/DDBJ databases">
        <title>Unveiling of a novel bifunctional photoreceptor, Dualchrome1, isolated from a cosmopolitan green alga.</title>
        <authorList>
            <person name="Suzuki S."/>
            <person name="Kawachi M."/>
        </authorList>
    </citation>
    <scope>NUCLEOTIDE SEQUENCE</scope>
    <source>
        <strain evidence="10">NIES 2893</strain>
    </source>
</reference>
<keyword evidence="3" id="KW-0378">Hydrolase</keyword>
<comment type="similarity">
    <text evidence="1">Belongs to the peptidase M16 family.</text>
</comment>
<dbReference type="PANTHER" id="PTHR43690:SF33">
    <property type="entry name" value="STROMAL PROCESSING PEPTIDASE, CHLOROPLASTIC"/>
    <property type="match status" value="1"/>
</dbReference>
<sequence>MASSSVVTQGSNMNGSMGARTRTRTSQLSGFKSTSTRTRTNPNRARKNTARSAQGLNPRAAAQPHSSSSSSSEKNKENNAAAARLKAATSDAAAAPTTQTLDASGFPRLPLPSHPDIIRGEVASNGLRYVILPNPVPPDRFEAHLEVHAGSVDEMEKERGLAHLVEHVTFLGSRKRESLLGTGSRSNAYTDFHHTVFHVHAPIEDSSRPQDGPLLPRVLDALHEIAFAPQFLSSRIEKERRAVLAEAQMMNTIDYRVDCQLLAKLHAENELGVRFPIGLEEQIEKWDEEMLREYHRRWYFPANCTLYLVGDFGVPVDEVKNCIDAAFARAPAKVLDDGEQRAKKHEVRPPVRHVWGAGERLPLDDLPESLTPHLFCHELLEQYMLNVFCKVPAAPVRNHGDLRRVFLQRIVLSVLQFRISSLYQRLARPCFTSIELDHSDSGREGCAVSTLTVTSEPADWEDATRIAVQELRRLQKFGVTQNELQRYTDALLRDSEQLAEQHGTVPSIDNLDFVMESDALGHIVMDQRQGHDALLNLAEDIQLSEVNEQASAMLSFVANYGCTDRTEMRYPVVGDEPPTWTTAVVACVPMSDEGCPGMSEEALAAVLADDSVEIEPVVDVDVPDQLIPDEQLAALVESERPHFVMPGGLSREEAASVTDPANVVVGNTYLRRLSNGISVNYQLSANEPCGAALRLVFTGGRCRESQSAPSSVSVGARALSETGCVGPWSREQVELYSVSRLINCSLEVDEEFACLDVHFAVSGEGLRGVMELLHLWLSSPKWDESAFDRSKEMHKTHYRSVSKSLEKATADGILRELVQEDPRFVNATPASIDALVLDECRNTMLAQMRPENIEVSIVGDFSPAELDELLLSHLGTVGFPAAGEPGVDAKVKEAEAPILLSPPLPLGEGLRRRRLFLRDSDERACAVVVGACPGRWAQLVTHESSAELRENVAVNPTVAMTSSFAGPSDNGLPALIPTELDPRLQAEELISLPDLSTAMGPGAAARAVRRSHPLYVACALSIGTEIANSRLFTTVRDALGLTYDVSVELFLPERMRRGWYQLSVTSTPAKIDMALDSSIRTLRGMHVQRPTSREVDRARRTLLTRHESDEKDNAYLVGLSTHVQNGAVPLKTASLVQDVAMMYAVIDEQDVSDVWGCINLSEEAMIACLGVSGPDVDRLRMEAEVEEEEAAKAKAEQAKASAMPQMTAEQMAAFGKILSSFTRQAGVAAPPAPENNK</sequence>
<evidence type="ECO:0000256" key="5">
    <source>
        <dbReference type="ARBA" id="ARBA00023049"/>
    </source>
</evidence>
<evidence type="ECO:0000259" key="8">
    <source>
        <dbReference type="Pfam" id="PF00675"/>
    </source>
</evidence>